<keyword evidence="3" id="KW-0808">Transferase</keyword>
<comment type="caution">
    <text evidence="3">The sequence shown here is derived from an EMBL/GenBank/DDBJ whole genome shotgun (WGS) entry which is preliminary data.</text>
</comment>
<feature type="domain" description="C-methyltransferase" evidence="2">
    <location>
        <begin position="267"/>
        <end position="421"/>
    </location>
</feature>
<dbReference type="Proteomes" id="UP000004848">
    <property type="component" value="Unassembled WGS sequence"/>
</dbReference>
<dbReference type="EMBL" id="AAUW01000025">
    <property type="protein sequence ID" value="EAV40868.1"/>
    <property type="molecule type" value="Genomic_DNA"/>
</dbReference>
<dbReference type="GO" id="GO:0032259">
    <property type="term" value="P:methylation"/>
    <property type="evidence" value="ECO:0007669"/>
    <property type="project" value="UniProtKB-KW"/>
</dbReference>
<dbReference type="PANTHER" id="PTHR43861:SF5">
    <property type="entry name" value="BLL5978 PROTEIN"/>
    <property type="match status" value="1"/>
</dbReference>
<proteinExistence type="predicted"/>
<protein>
    <submittedName>
        <fullName evidence="3">SAM-dependent methyltransferase</fullName>
    </submittedName>
</protein>
<sequence>MLVSPGATGEIYLMNFRYKKNDTCRMCGSSDLSLVLDLGDQPPSNAFVKTEDIPTEQSFPLRLFRCRSCGSSQLLDVVNAQDVFDDYYYLSSTSGALRNHFQGLVDGLLSDYSPNENSVIVDVGANDGIMLDRYPKDRFRLVGVEPSSAGQYAEQKGHIIVKDFFGQEVGRRIKEEYGPVALVTATNVCAHVDDMVNFMSGFAEMLDDDGLAVFECSYLPDMMEGVYFDTIYHEHLCYHGLTPLKALLRRVGLRAVKAERISFGASGPALRLTVALERSGRKEGASVQSMLDAEAAWGLMSDAPYDRFAEKVESATRELRETVAKQKESGNRIGVFTAPAKGNTLLNSARFTSEDLEAVAENNALKCGKLTPGSHIPVISDEEFLGRKFDMALLLSWNYADFFVSNSDFVKQGGRFIVPLPRPVIRP</sequence>
<dbReference type="InterPro" id="IPR013691">
    <property type="entry name" value="MeTrfase_14"/>
</dbReference>
<evidence type="ECO:0000313" key="3">
    <source>
        <dbReference type="EMBL" id="EAV40868.1"/>
    </source>
</evidence>
<dbReference type="GO" id="GO:0008168">
    <property type="term" value="F:methyltransferase activity"/>
    <property type="evidence" value="ECO:0007669"/>
    <property type="project" value="UniProtKB-KW"/>
</dbReference>
<organism evidence="3 4">
    <name type="scientific">Roseibium aggregatum (strain ATCC 25650 / DSM 13394 / JCM 20685 / NBRC 16684 / NCIMB 2208 / IAM 12614 / B1)</name>
    <name type="common">Stappia aggregata</name>
    <dbReference type="NCBI Taxonomy" id="384765"/>
    <lineage>
        <taxon>Bacteria</taxon>
        <taxon>Pseudomonadati</taxon>
        <taxon>Pseudomonadota</taxon>
        <taxon>Alphaproteobacteria</taxon>
        <taxon>Hyphomicrobiales</taxon>
        <taxon>Stappiaceae</taxon>
        <taxon>Roseibium</taxon>
    </lineage>
</organism>
<dbReference type="Pfam" id="PF13489">
    <property type="entry name" value="Methyltransf_23"/>
    <property type="match status" value="1"/>
</dbReference>
<dbReference type="Pfam" id="PF08421">
    <property type="entry name" value="Methyltransf_13"/>
    <property type="match status" value="1"/>
</dbReference>
<dbReference type="AlphaFoldDB" id="A0P212"/>
<dbReference type="InterPro" id="IPR013630">
    <property type="entry name" value="Methyltransf_Zn-bd_dom_put"/>
</dbReference>
<dbReference type="Gene3D" id="3.40.50.720">
    <property type="entry name" value="NAD(P)-binding Rossmann-like Domain"/>
    <property type="match status" value="1"/>
</dbReference>
<dbReference type="Gene3D" id="6.10.250.3100">
    <property type="match status" value="1"/>
</dbReference>
<evidence type="ECO:0000259" key="1">
    <source>
        <dbReference type="Pfam" id="PF08421"/>
    </source>
</evidence>
<dbReference type="InterPro" id="IPR029063">
    <property type="entry name" value="SAM-dependent_MTases_sf"/>
</dbReference>
<dbReference type="Gene3D" id="3.40.50.150">
    <property type="entry name" value="Vaccinia Virus protein VP39"/>
    <property type="match status" value="1"/>
</dbReference>
<dbReference type="Pfam" id="PF08484">
    <property type="entry name" value="Methyltransf_14"/>
    <property type="match status" value="1"/>
</dbReference>
<evidence type="ECO:0000259" key="2">
    <source>
        <dbReference type="Pfam" id="PF08484"/>
    </source>
</evidence>
<dbReference type="Gene3D" id="6.20.50.110">
    <property type="entry name" value="Methyltransferase, zinc-binding domain"/>
    <property type="match status" value="1"/>
</dbReference>
<evidence type="ECO:0000313" key="4">
    <source>
        <dbReference type="Proteomes" id="UP000004848"/>
    </source>
</evidence>
<feature type="domain" description="Methyltransferase putative zinc binding" evidence="1">
    <location>
        <begin position="24"/>
        <end position="84"/>
    </location>
</feature>
<gene>
    <name evidence="3" type="ORF">SIAM614_08244</name>
</gene>
<accession>A0P212</accession>
<keyword evidence="3" id="KW-0489">Methyltransferase</keyword>
<name>A0P212_ROSAI</name>
<dbReference type="PANTHER" id="PTHR43861">
    <property type="entry name" value="TRANS-ACONITATE 2-METHYLTRANSFERASE-RELATED"/>
    <property type="match status" value="1"/>
</dbReference>
<dbReference type="SUPFAM" id="SSF53335">
    <property type="entry name" value="S-adenosyl-L-methionine-dependent methyltransferases"/>
    <property type="match status" value="1"/>
</dbReference>
<reference evidence="3 4" key="1">
    <citation type="submission" date="2006-05" db="EMBL/GenBank/DDBJ databases">
        <authorList>
            <person name="King G."/>
            <person name="Ferriera S."/>
            <person name="Johnson J."/>
            <person name="Kravitz S."/>
            <person name="Beeson K."/>
            <person name="Sutton G."/>
            <person name="Rogers Y.-H."/>
            <person name="Friedman R."/>
            <person name="Frazier M."/>
            <person name="Venter J.C."/>
        </authorList>
    </citation>
    <scope>NUCLEOTIDE SEQUENCE [LARGE SCALE GENOMIC DNA]</scope>
    <source>
        <strain evidence="4">ATCC 25650 / DSM 13394 / JCM 20685 / NBRC 16684 / NCIMB 2208 / IAM 12614 / B1</strain>
    </source>
</reference>
<dbReference type="InterPro" id="IPR038576">
    <property type="entry name" value="Methyltransf_Zn-bd_dom_put_sf"/>
</dbReference>
<dbReference type="eggNOG" id="COG4976">
    <property type="taxonomic scope" value="Bacteria"/>
</dbReference>